<dbReference type="AlphaFoldDB" id="A0A3E4V115"/>
<dbReference type="Gene3D" id="3.10.50.10">
    <property type="match status" value="1"/>
</dbReference>
<dbReference type="PROSITE" id="PS51910">
    <property type="entry name" value="GH18_2"/>
    <property type="match status" value="1"/>
</dbReference>
<dbReference type="Gene3D" id="2.30.30.40">
    <property type="entry name" value="SH3 Domains"/>
    <property type="match status" value="1"/>
</dbReference>
<dbReference type="InterPro" id="IPR029070">
    <property type="entry name" value="Chitinase_insertion_sf"/>
</dbReference>
<feature type="region of interest" description="Disordered" evidence="4">
    <location>
        <begin position="1"/>
        <end position="56"/>
    </location>
</feature>
<dbReference type="PANTHER" id="PTHR46066">
    <property type="entry name" value="CHITINASE DOMAIN-CONTAINING PROTEIN 1 FAMILY MEMBER"/>
    <property type="match status" value="1"/>
</dbReference>
<dbReference type="InterPro" id="IPR017853">
    <property type="entry name" value="GH"/>
</dbReference>
<evidence type="ECO:0000313" key="7">
    <source>
        <dbReference type="EMBL" id="RGM21104.1"/>
    </source>
</evidence>
<comment type="caution">
    <text evidence="7">The sequence shown here is derived from an EMBL/GenBank/DDBJ whole genome shotgun (WGS) entry which is preliminary data.</text>
</comment>
<dbReference type="SUPFAM" id="SSF51445">
    <property type="entry name" value="(Trans)glycosidases"/>
    <property type="match status" value="1"/>
</dbReference>
<dbReference type="Pfam" id="PF00704">
    <property type="entry name" value="Glyco_hydro_18"/>
    <property type="match status" value="1"/>
</dbReference>
<dbReference type="PANTHER" id="PTHR46066:SF2">
    <property type="entry name" value="CHITINASE DOMAIN-CONTAINING PROTEIN 1"/>
    <property type="match status" value="1"/>
</dbReference>
<feature type="compositionally biased region" description="Basic and acidic residues" evidence="4">
    <location>
        <begin position="29"/>
        <end position="40"/>
    </location>
</feature>
<proteinExistence type="predicted"/>
<evidence type="ECO:0000256" key="5">
    <source>
        <dbReference type="SAM" id="Phobius"/>
    </source>
</evidence>
<keyword evidence="1 3" id="KW-0378">Hydrolase</keyword>
<keyword evidence="5" id="KW-0812">Transmembrane</keyword>
<evidence type="ECO:0000256" key="1">
    <source>
        <dbReference type="ARBA" id="ARBA00022801"/>
    </source>
</evidence>
<name>A0A3E4V115_MEDGN</name>
<dbReference type="RefSeq" id="WP_118046978.1">
    <property type="nucleotide sequence ID" value="NZ_JADNIZ010000033.1"/>
</dbReference>
<dbReference type="EMBL" id="QRWQ01000008">
    <property type="protein sequence ID" value="RGT38482.1"/>
    <property type="molecule type" value="Genomic_DNA"/>
</dbReference>
<evidence type="ECO:0000313" key="8">
    <source>
        <dbReference type="EMBL" id="RGT38482.1"/>
    </source>
</evidence>
<dbReference type="SMART" id="SM00636">
    <property type="entry name" value="Glyco_18"/>
    <property type="match status" value="1"/>
</dbReference>
<evidence type="ECO:0000256" key="3">
    <source>
        <dbReference type="RuleBase" id="RU000489"/>
    </source>
</evidence>
<gene>
    <name evidence="8" type="ORF">DWX36_10165</name>
    <name evidence="7" type="ORF">DXC31_12680</name>
</gene>
<organism evidence="7 9">
    <name type="scientific">Mediterraneibacter gnavus</name>
    <name type="common">Ruminococcus gnavus</name>
    <dbReference type="NCBI Taxonomy" id="33038"/>
    <lineage>
        <taxon>Bacteria</taxon>
        <taxon>Bacillati</taxon>
        <taxon>Bacillota</taxon>
        <taxon>Clostridia</taxon>
        <taxon>Lachnospirales</taxon>
        <taxon>Lachnospiraceae</taxon>
        <taxon>Mediterraneibacter</taxon>
    </lineage>
</organism>
<feature type="compositionally biased region" description="Polar residues" evidence="4">
    <location>
        <begin position="11"/>
        <end position="20"/>
    </location>
</feature>
<dbReference type="Proteomes" id="UP000260808">
    <property type="component" value="Unassembled WGS sequence"/>
</dbReference>
<sequence length="648" mass="73764">MDEREERVVKTRSTAGTQQNKTRRRPRRIAGEPEDTRMDSNRIPPSKRRKKSRRARRRRRNMLIRMLLVIILIILIIVAVGGLIFWKRYGSSNEKANLEQYYGMTGTDDIAVIVNNQVIAKADNGEYGAGGRLIDEQAYIEYSVLHDFVNKRFYWDANENLLLYTLPQGSVVANIGSKEYTEVSEQKSEEYVIWQTVDNKAYVALDFVKKYTNMECKEYQDPNRVMIVNEFGKTTVAEMKRDTQVRFQGGVKSPILTEVKKSEKVTVIEDEDGWKKVRTSDGFIGYVQTNSLKHIKEETISSSFEEPQYTGISKDYKINMAWHNVENTTANGYIQDMLASTKGLTTIAPTWFHIADTQGNLNSIADADYVNYAHQSNLEVWAVLRDFHGGINSADETYEVLSHTSRRTNLIDQVIAAALQAGIDGINLDFELISAECGEDYVQFVRELSIKCHQNGLAFSVDNYVPMPYNTFYDLEEQSVFADYVVIMGYDEHVEGSYEAGSVASYGYVKDGIENALKSVPKEKLINAIPLYTRLWFETPKTQEELAAEAGTEAADYPNKVTSTALGMEDAEKRVQEAGVQASWNEDTRQNYAQWDADGGTYKIWLEDSQSLEEKLKLIKKNDLAGVAEWRLGWENSGVWDLISQYIN</sequence>
<feature type="compositionally biased region" description="Basic residues" evidence="4">
    <location>
        <begin position="45"/>
        <end position="56"/>
    </location>
</feature>
<dbReference type="Proteomes" id="UP000283834">
    <property type="component" value="Unassembled WGS sequence"/>
</dbReference>
<dbReference type="GO" id="GO:0004553">
    <property type="term" value="F:hydrolase activity, hydrolyzing O-glycosyl compounds"/>
    <property type="evidence" value="ECO:0007669"/>
    <property type="project" value="InterPro"/>
</dbReference>
<dbReference type="InterPro" id="IPR001223">
    <property type="entry name" value="Glyco_hydro18_cat"/>
</dbReference>
<evidence type="ECO:0000313" key="9">
    <source>
        <dbReference type="Proteomes" id="UP000260808"/>
    </source>
</evidence>
<accession>A0A3E4V115</accession>
<keyword evidence="5" id="KW-1133">Transmembrane helix</keyword>
<reference evidence="9 10" key="1">
    <citation type="submission" date="2018-08" db="EMBL/GenBank/DDBJ databases">
        <title>A genome reference for cultivated species of the human gut microbiota.</title>
        <authorList>
            <person name="Zou Y."/>
            <person name="Xue W."/>
            <person name="Luo G."/>
        </authorList>
    </citation>
    <scope>NUCLEOTIDE SEQUENCE [LARGE SCALE GENOMIC DNA]</scope>
    <source>
        <strain evidence="8 10">AF19-16AC</strain>
        <strain evidence="7 9">TF01-20-2</strain>
    </source>
</reference>
<evidence type="ECO:0000259" key="6">
    <source>
        <dbReference type="PROSITE" id="PS51910"/>
    </source>
</evidence>
<dbReference type="EMBL" id="QSSX01000034">
    <property type="protein sequence ID" value="RGM21104.1"/>
    <property type="molecule type" value="Genomic_DNA"/>
</dbReference>
<evidence type="ECO:0000256" key="2">
    <source>
        <dbReference type="ARBA" id="ARBA00023295"/>
    </source>
</evidence>
<feature type="transmembrane region" description="Helical" evidence="5">
    <location>
        <begin position="63"/>
        <end position="86"/>
    </location>
</feature>
<dbReference type="InterPro" id="IPR003646">
    <property type="entry name" value="SH3-like_bac-type"/>
</dbReference>
<keyword evidence="2 3" id="KW-0326">Glycosidase</keyword>
<dbReference type="InterPro" id="IPR011583">
    <property type="entry name" value="Chitinase_II/V-like_cat"/>
</dbReference>
<dbReference type="PROSITE" id="PS01095">
    <property type="entry name" value="GH18_1"/>
    <property type="match status" value="1"/>
</dbReference>
<evidence type="ECO:0000313" key="10">
    <source>
        <dbReference type="Proteomes" id="UP000283834"/>
    </source>
</evidence>
<feature type="domain" description="GH18" evidence="6">
    <location>
        <begin position="316"/>
        <end position="648"/>
    </location>
</feature>
<dbReference type="InterPro" id="IPR001579">
    <property type="entry name" value="Glyco_hydro_18_chit_AS"/>
</dbReference>
<keyword evidence="5" id="KW-0472">Membrane</keyword>
<protein>
    <submittedName>
        <fullName evidence="7">Glycosyl hydrolase family 18</fullName>
    </submittedName>
</protein>
<dbReference type="GO" id="GO:0005975">
    <property type="term" value="P:carbohydrate metabolic process"/>
    <property type="evidence" value="ECO:0007669"/>
    <property type="project" value="InterPro"/>
</dbReference>
<dbReference type="Pfam" id="PF08239">
    <property type="entry name" value="SH3_3"/>
    <property type="match status" value="1"/>
</dbReference>
<evidence type="ECO:0000256" key="4">
    <source>
        <dbReference type="SAM" id="MobiDB-lite"/>
    </source>
</evidence>
<dbReference type="Gene3D" id="3.20.20.80">
    <property type="entry name" value="Glycosidases"/>
    <property type="match status" value="1"/>
</dbReference>
<dbReference type="GO" id="GO:0008061">
    <property type="term" value="F:chitin binding"/>
    <property type="evidence" value="ECO:0007669"/>
    <property type="project" value="InterPro"/>
</dbReference>